<dbReference type="Proteomes" id="UP001327560">
    <property type="component" value="Chromosome 2"/>
</dbReference>
<feature type="region of interest" description="Disordered" evidence="1">
    <location>
        <begin position="66"/>
        <end position="104"/>
    </location>
</feature>
<evidence type="ECO:0000313" key="2">
    <source>
        <dbReference type="EMBL" id="WOK97053.1"/>
    </source>
</evidence>
<organism evidence="2 3">
    <name type="scientific">Canna indica</name>
    <name type="common">Indian-shot</name>
    <dbReference type="NCBI Taxonomy" id="4628"/>
    <lineage>
        <taxon>Eukaryota</taxon>
        <taxon>Viridiplantae</taxon>
        <taxon>Streptophyta</taxon>
        <taxon>Embryophyta</taxon>
        <taxon>Tracheophyta</taxon>
        <taxon>Spermatophyta</taxon>
        <taxon>Magnoliopsida</taxon>
        <taxon>Liliopsida</taxon>
        <taxon>Zingiberales</taxon>
        <taxon>Cannaceae</taxon>
        <taxon>Canna</taxon>
    </lineage>
</organism>
<dbReference type="Pfam" id="PF15697">
    <property type="entry name" value="DUF4666"/>
    <property type="match status" value="1"/>
</dbReference>
<dbReference type="EMBL" id="CP136891">
    <property type="protein sequence ID" value="WOK97053.1"/>
    <property type="molecule type" value="Genomic_DNA"/>
</dbReference>
<name>A0AAQ3JVG4_9LILI</name>
<reference evidence="2 3" key="1">
    <citation type="submission" date="2023-10" db="EMBL/GenBank/DDBJ databases">
        <title>Chromosome-scale genome assembly provides insights into flower coloration mechanisms of Canna indica.</title>
        <authorList>
            <person name="Li C."/>
        </authorList>
    </citation>
    <scope>NUCLEOTIDE SEQUENCE [LARGE SCALE GENOMIC DNA]</scope>
    <source>
        <tissue evidence="2">Flower</tissue>
    </source>
</reference>
<dbReference type="PANTHER" id="PTHR33730:SF16">
    <property type="entry name" value="OS01G0174100 PROTEIN"/>
    <property type="match status" value="1"/>
</dbReference>
<evidence type="ECO:0000313" key="3">
    <source>
        <dbReference type="Proteomes" id="UP001327560"/>
    </source>
</evidence>
<gene>
    <name evidence="2" type="ORF">Cni_G05761</name>
</gene>
<dbReference type="InterPro" id="IPR031421">
    <property type="entry name" value="DUF4666"/>
</dbReference>
<keyword evidence="3" id="KW-1185">Reference proteome</keyword>
<protein>
    <submittedName>
        <fullName evidence="2">Uncharacterized protein</fullName>
    </submittedName>
</protein>
<accession>A0AAQ3JVG4</accession>
<sequence length="129" mass="14654">MAGLQRSVTTYRRSGSSGVVWGDEMFLSGELSRTMRRRKMAGEEEDEDAEEEFRELRHCRSSVPIRTTTTGSSCTSRHRRSSHGFRSLVVSTDVSNDQPAPAPRSRRFLCCSVFSVKNTLAQRAKPRRR</sequence>
<proteinExistence type="predicted"/>
<dbReference type="PANTHER" id="PTHR33730">
    <property type="entry name" value="OS05G0542732 PROTEIN-RELATED"/>
    <property type="match status" value="1"/>
</dbReference>
<feature type="compositionally biased region" description="Low complexity" evidence="1">
    <location>
        <begin position="66"/>
        <end position="75"/>
    </location>
</feature>
<feature type="compositionally biased region" description="Polar residues" evidence="1">
    <location>
        <begin position="89"/>
        <end position="98"/>
    </location>
</feature>
<dbReference type="AlphaFoldDB" id="A0AAQ3JVG4"/>
<evidence type="ECO:0000256" key="1">
    <source>
        <dbReference type="SAM" id="MobiDB-lite"/>
    </source>
</evidence>